<dbReference type="EMBL" id="JBDIML010000001">
    <property type="protein sequence ID" value="MEN2766646.1"/>
    <property type="molecule type" value="Genomic_DNA"/>
</dbReference>
<keyword evidence="3 5" id="KW-1133">Transmembrane helix</keyword>
<sequence>MDKGTVIRTSVLFLALMNQILVIFGKSPLPIDSETVEQLIASLFTTITALIAWFKNNYITKRGKEQRETLREKGLIKVKERKTNGKIDLNH</sequence>
<evidence type="ECO:0000256" key="3">
    <source>
        <dbReference type="ARBA" id="ARBA00022989"/>
    </source>
</evidence>
<dbReference type="InterPro" id="IPR006479">
    <property type="entry name" value="Holin"/>
</dbReference>
<evidence type="ECO:0000313" key="7">
    <source>
        <dbReference type="Proteomes" id="UP001444625"/>
    </source>
</evidence>
<evidence type="ECO:0000256" key="1">
    <source>
        <dbReference type="ARBA" id="ARBA00004370"/>
    </source>
</evidence>
<name>A0ABU9XEF9_9BACI</name>
<evidence type="ECO:0000256" key="2">
    <source>
        <dbReference type="ARBA" id="ARBA00022692"/>
    </source>
</evidence>
<feature type="transmembrane region" description="Helical" evidence="5">
    <location>
        <begin position="36"/>
        <end position="54"/>
    </location>
</feature>
<dbReference type="Pfam" id="PF04688">
    <property type="entry name" value="Holin_SPP1"/>
    <property type="match status" value="1"/>
</dbReference>
<dbReference type="Proteomes" id="UP001444625">
    <property type="component" value="Unassembled WGS sequence"/>
</dbReference>
<evidence type="ECO:0000256" key="4">
    <source>
        <dbReference type="ARBA" id="ARBA00023136"/>
    </source>
</evidence>
<evidence type="ECO:0000313" key="6">
    <source>
        <dbReference type="EMBL" id="MEN2766646.1"/>
    </source>
</evidence>
<organism evidence="6 7">
    <name type="scientific">Ornithinibacillus xuwenensis</name>
    <dbReference type="NCBI Taxonomy" id="3144668"/>
    <lineage>
        <taxon>Bacteria</taxon>
        <taxon>Bacillati</taxon>
        <taxon>Bacillota</taxon>
        <taxon>Bacilli</taxon>
        <taxon>Bacillales</taxon>
        <taxon>Bacillaceae</taxon>
        <taxon>Ornithinibacillus</taxon>
    </lineage>
</organism>
<reference evidence="6 7" key="1">
    <citation type="submission" date="2024-05" db="EMBL/GenBank/DDBJ databases">
        <authorList>
            <person name="Haq I."/>
            <person name="Ullah Z."/>
            <person name="Ahmad R."/>
            <person name="Li M."/>
            <person name="Tong Y."/>
        </authorList>
    </citation>
    <scope>NUCLEOTIDE SEQUENCE [LARGE SCALE GENOMIC DNA]</scope>
    <source>
        <strain evidence="6 7">16A2E</strain>
    </source>
</reference>
<keyword evidence="2 5" id="KW-0812">Transmembrane</keyword>
<gene>
    <name evidence="6" type="ORF">ABC228_05545</name>
</gene>
<comment type="subcellular location">
    <subcellularLocation>
        <location evidence="1">Membrane</location>
    </subcellularLocation>
</comment>
<feature type="transmembrane region" description="Helical" evidence="5">
    <location>
        <begin position="7"/>
        <end position="24"/>
    </location>
</feature>
<dbReference type="RefSeq" id="WP_345824091.1">
    <property type="nucleotide sequence ID" value="NZ_JBDIML010000001.1"/>
</dbReference>
<comment type="caution">
    <text evidence="6">The sequence shown here is derived from an EMBL/GenBank/DDBJ whole genome shotgun (WGS) entry which is preliminary data.</text>
</comment>
<evidence type="ECO:0000256" key="5">
    <source>
        <dbReference type="SAM" id="Phobius"/>
    </source>
</evidence>
<accession>A0ABU9XEF9</accession>
<dbReference type="NCBIfam" id="TIGR01592">
    <property type="entry name" value="holin_SPP1"/>
    <property type="match status" value="1"/>
</dbReference>
<keyword evidence="7" id="KW-1185">Reference proteome</keyword>
<proteinExistence type="predicted"/>
<keyword evidence="4 5" id="KW-0472">Membrane</keyword>
<protein>
    <submittedName>
        <fullName evidence="6">Phage holin</fullName>
    </submittedName>
</protein>